<sequence length="231" mass="25576">MARDRAGGAAGSSAESMIAPLPSRQSLTDDVYEAIKTLIMDHVIAPQARLSIDQLARDLRVSSTPIREALIRLESEGLARKEALRGYTTTPVLTPDEVKELFEFRTVIEPWAAARAAQRRDAASLARLQAEVDSVDTLPTGDTYQAYRELAGHDERFHRQIAELSGNDQLLQAFVRTHCHLHLFRQRYSTRLGSATIAEHQDIAAAIAAGDAELARAAMLTHLRRAQQRLT</sequence>
<proteinExistence type="predicted"/>
<gene>
    <name evidence="5" type="ORF">ACFSJ0_62285</name>
</gene>
<dbReference type="SMART" id="SM00895">
    <property type="entry name" value="FCD"/>
    <property type="match status" value="1"/>
</dbReference>
<dbReference type="EMBL" id="JBHUCM010000078">
    <property type="protein sequence ID" value="MFD1547664.1"/>
    <property type="molecule type" value="Genomic_DNA"/>
</dbReference>
<dbReference type="InterPro" id="IPR000524">
    <property type="entry name" value="Tscrpt_reg_HTH_GntR"/>
</dbReference>
<dbReference type="InterPro" id="IPR011711">
    <property type="entry name" value="GntR_C"/>
</dbReference>
<reference evidence="6" key="1">
    <citation type="journal article" date="2019" name="Int. J. Syst. Evol. Microbiol.">
        <title>The Global Catalogue of Microorganisms (GCM) 10K type strain sequencing project: providing services to taxonomists for standard genome sequencing and annotation.</title>
        <authorList>
            <consortium name="The Broad Institute Genomics Platform"/>
            <consortium name="The Broad Institute Genome Sequencing Center for Infectious Disease"/>
            <person name="Wu L."/>
            <person name="Ma J."/>
        </authorList>
    </citation>
    <scope>NUCLEOTIDE SEQUENCE [LARGE SCALE GENOMIC DNA]</scope>
    <source>
        <strain evidence="6">CGMCC 1.15399</strain>
    </source>
</reference>
<dbReference type="SMART" id="SM00345">
    <property type="entry name" value="HTH_GNTR"/>
    <property type="match status" value="1"/>
</dbReference>
<evidence type="ECO:0000313" key="6">
    <source>
        <dbReference type="Proteomes" id="UP001597097"/>
    </source>
</evidence>
<dbReference type="PANTHER" id="PTHR43537:SF5">
    <property type="entry name" value="UXU OPERON TRANSCRIPTIONAL REGULATOR"/>
    <property type="match status" value="1"/>
</dbReference>
<evidence type="ECO:0000313" key="5">
    <source>
        <dbReference type="EMBL" id="MFD1547664.1"/>
    </source>
</evidence>
<dbReference type="PANTHER" id="PTHR43537">
    <property type="entry name" value="TRANSCRIPTIONAL REGULATOR, GNTR FAMILY"/>
    <property type="match status" value="1"/>
</dbReference>
<keyword evidence="1" id="KW-0805">Transcription regulation</keyword>
<dbReference type="Pfam" id="PF07729">
    <property type="entry name" value="FCD"/>
    <property type="match status" value="1"/>
</dbReference>
<name>A0ABW4GYG7_9ACTN</name>
<dbReference type="Proteomes" id="UP001597097">
    <property type="component" value="Unassembled WGS sequence"/>
</dbReference>
<evidence type="ECO:0000256" key="2">
    <source>
        <dbReference type="ARBA" id="ARBA00023125"/>
    </source>
</evidence>
<dbReference type="RefSeq" id="WP_219536976.1">
    <property type="nucleotide sequence ID" value="NZ_JAHKRM010000034.1"/>
</dbReference>
<evidence type="ECO:0000256" key="1">
    <source>
        <dbReference type="ARBA" id="ARBA00023015"/>
    </source>
</evidence>
<evidence type="ECO:0000259" key="4">
    <source>
        <dbReference type="PROSITE" id="PS50949"/>
    </source>
</evidence>
<feature type="domain" description="HTH gntR-type" evidence="4">
    <location>
        <begin position="25"/>
        <end position="92"/>
    </location>
</feature>
<organism evidence="5 6">
    <name type="scientific">Nonomuraea guangzhouensis</name>
    <dbReference type="NCBI Taxonomy" id="1291555"/>
    <lineage>
        <taxon>Bacteria</taxon>
        <taxon>Bacillati</taxon>
        <taxon>Actinomycetota</taxon>
        <taxon>Actinomycetes</taxon>
        <taxon>Streptosporangiales</taxon>
        <taxon>Streptosporangiaceae</taxon>
        <taxon>Nonomuraea</taxon>
    </lineage>
</organism>
<dbReference type="Pfam" id="PF00392">
    <property type="entry name" value="GntR"/>
    <property type="match status" value="1"/>
</dbReference>
<accession>A0ABW4GYG7</accession>
<comment type="caution">
    <text evidence="5">The sequence shown here is derived from an EMBL/GenBank/DDBJ whole genome shotgun (WGS) entry which is preliminary data.</text>
</comment>
<protein>
    <submittedName>
        <fullName evidence="5">GntR family transcriptional regulator</fullName>
    </submittedName>
</protein>
<dbReference type="PROSITE" id="PS50949">
    <property type="entry name" value="HTH_GNTR"/>
    <property type="match status" value="1"/>
</dbReference>
<evidence type="ECO:0000256" key="3">
    <source>
        <dbReference type="ARBA" id="ARBA00023163"/>
    </source>
</evidence>
<keyword evidence="6" id="KW-1185">Reference proteome</keyword>
<keyword evidence="3" id="KW-0804">Transcription</keyword>
<keyword evidence="2" id="KW-0238">DNA-binding</keyword>